<dbReference type="InterPro" id="IPR013130">
    <property type="entry name" value="Fe3_Rdtase_TM_dom"/>
</dbReference>
<keyword evidence="5" id="KW-0001">2Fe-2S</keyword>
<dbReference type="InterPro" id="IPR001433">
    <property type="entry name" value="OxRdtase_FAD/NAD-bd"/>
</dbReference>
<protein>
    <recommendedName>
        <fullName evidence="14">FAD-binding FR-type domain-containing protein</fullName>
    </recommendedName>
</protein>
<dbReference type="PANTHER" id="PTHR47354:SF8">
    <property type="entry name" value="1,2-PHENYLACETYL-COA EPOXIDASE, SUBUNIT E"/>
    <property type="match status" value="1"/>
</dbReference>
<evidence type="ECO:0000256" key="3">
    <source>
        <dbReference type="ARBA" id="ARBA00022630"/>
    </source>
</evidence>
<feature type="transmembrane region" description="Helical" evidence="13">
    <location>
        <begin position="42"/>
        <end position="66"/>
    </location>
</feature>
<feature type="transmembrane region" description="Helical" evidence="13">
    <location>
        <begin position="184"/>
        <end position="204"/>
    </location>
</feature>
<evidence type="ECO:0000313" key="15">
    <source>
        <dbReference type="EMBL" id="RFA10439.1"/>
    </source>
</evidence>
<evidence type="ECO:0000256" key="12">
    <source>
        <dbReference type="ARBA" id="ARBA00023136"/>
    </source>
</evidence>
<evidence type="ECO:0000256" key="5">
    <source>
        <dbReference type="ARBA" id="ARBA00022714"/>
    </source>
</evidence>
<dbReference type="Pfam" id="PF08022">
    <property type="entry name" value="FAD_binding_8"/>
    <property type="match status" value="1"/>
</dbReference>
<dbReference type="EMBL" id="NBWZ01000001">
    <property type="protein sequence ID" value="RFA10439.1"/>
    <property type="molecule type" value="Genomic_DNA"/>
</dbReference>
<dbReference type="GO" id="GO:0050660">
    <property type="term" value="F:flavin adenine dinucleotide binding"/>
    <property type="evidence" value="ECO:0007669"/>
    <property type="project" value="TreeGrafter"/>
</dbReference>
<dbReference type="InterPro" id="IPR039261">
    <property type="entry name" value="FNR_nucleotide-bd"/>
</dbReference>
<dbReference type="SUPFAM" id="SSF52343">
    <property type="entry name" value="Ferredoxin reductase-like, C-terminal NADP-linked domain"/>
    <property type="match status" value="1"/>
</dbReference>
<keyword evidence="6" id="KW-0479">Metal-binding</keyword>
<evidence type="ECO:0000256" key="11">
    <source>
        <dbReference type="ARBA" id="ARBA00023014"/>
    </source>
</evidence>
<dbReference type="Gene3D" id="3.40.50.80">
    <property type="entry name" value="Nucleotide-binding domain of ferredoxin-NADP reductase (FNR) module"/>
    <property type="match status" value="1"/>
</dbReference>
<keyword evidence="16" id="KW-1185">Reference proteome</keyword>
<dbReference type="Pfam" id="PF01794">
    <property type="entry name" value="Ferric_reduct"/>
    <property type="match status" value="1"/>
</dbReference>
<reference evidence="15 16" key="1">
    <citation type="submission" date="2017-04" db="EMBL/GenBank/DDBJ databases">
        <title>Comparative genome analysis of Subtercola boreus.</title>
        <authorList>
            <person name="Cho Y.-J."/>
            <person name="Cho A."/>
            <person name="Kim O.-S."/>
            <person name="Lee J.-I."/>
        </authorList>
    </citation>
    <scope>NUCLEOTIDE SEQUENCE [LARGE SCALE GENOMIC DNA]</scope>
    <source>
        <strain evidence="15 16">K300</strain>
    </source>
</reference>
<feature type="transmembrane region" description="Helical" evidence="13">
    <location>
        <begin position="12"/>
        <end position="36"/>
    </location>
</feature>
<keyword evidence="9" id="KW-0560">Oxidoreductase</keyword>
<comment type="caution">
    <text evidence="15">The sequence shown here is derived from an EMBL/GenBank/DDBJ whole genome shotgun (WGS) entry which is preliminary data.</text>
</comment>
<dbReference type="GO" id="GO:0016491">
    <property type="term" value="F:oxidoreductase activity"/>
    <property type="evidence" value="ECO:0007669"/>
    <property type="project" value="UniProtKB-KW"/>
</dbReference>
<dbReference type="GO" id="GO:0046872">
    <property type="term" value="F:metal ion binding"/>
    <property type="evidence" value="ECO:0007669"/>
    <property type="project" value="UniProtKB-KW"/>
</dbReference>
<evidence type="ECO:0000313" key="16">
    <source>
        <dbReference type="Proteomes" id="UP000256486"/>
    </source>
</evidence>
<evidence type="ECO:0000259" key="14">
    <source>
        <dbReference type="PROSITE" id="PS51384"/>
    </source>
</evidence>
<evidence type="ECO:0000256" key="2">
    <source>
        <dbReference type="ARBA" id="ARBA00004141"/>
    </source>
</evidence>
<dbReference type="InterPro" id="IPR017927">
    <property type="entry name" value="FAD-bd_FR_type"/>
</dbReference>
<feature type="domain" description="FAD-binding FR-type" evidence="14">
    <location>
        <begin position="209"/>
        <end position="322"/>
    </location>
</feature>
<evidence type="ECO:0000256" key="7">
    <source>
        <dbReference type="ARBA" id="ARBA00022827"/>
    </source>
</evidence>
<gene>
    <name evidence="15" type="ORF">B7R54_15440</name>
</gene>
<evidence type="ECO:0000256" key="6">
    <source>
        <dbReference type="ARBA" id="ARBA00022723"/>
    </source>
</evidence>
<evidence type="ECO:0000256" key="13">
    <source>
        <dbReference type="SAM" id="Phobius"/>
    </source>
</evidence>
<dbReference type="Pfam" id="PF00175">
    <property type="entry name" value="NAD_binding_1"/>
    <property type="match status" value="1"/>
</dbReference>
<dbReference type="OrthoDB" id="9801223at2"/>
<evidence type="ECO:0000256" key="8">
    <source>
        <dbReference type="ARBA" id="ARBA00022989"/>
    </source>
</evidence>
<keyword evidence="4 13" id="KW-0812">Transmembrane</keyword>
<dbReference type="GO" id="GO:0051537">
    <property type="term" value="F:2 iron, 2 sulfur cluster binding"/>
    <property type="evidence" value="ECO:0007669"/>
    <property type="project" value="UniProtKB-KW"/>
</dbReference>
<proteinExistence type="predicted"/>
<dbReference type="GO" id="GO:0016020">
    <property type="term" value="C:membrane"/>
    <property type="evidence" value="ECO:0007669"/>
    <property type="project" value="UniProtKB-SubCell"/>
</dbReference>
<keyword evidence="10" id="KW-0408">Iron</keyword>
<dbReference type="Gene3D" id="2.40.30.10">
    <property type="entry name" value="Translation factors"/>
    <property type="match status" value="1"/>
</dbReference>
<comment type="subcellular location">
    <subcellularLocation>
        <location evidence="2">Membrane</location>
        <topology evidence="2">Multi-pass membrane protein</topology>
    </subcellularLocation>
</comment>
<keyword evidence="7" id="KW-0274">FAD</keyword>
<feature type="transmembrane region" description="Helical" evidence="13">
    <location>
        <begin position="157"/>
        <end position="178"/>
    </location>
</feature>
<name>A0A3E0VLB5_9MICO</name>
<dbReference type="PROSITE" id="PS51384">
    <property type="entry name" value="FAD_FR"/>
    <property type="match status" value="1"/>
</dbReference>
<feature type="transmembrane region" description="Helical" evidence="13">
    <location>
        <begin position="87"/>
        <end position="105"/>
    </location>
</feature>
<evidence type="ECO:0000256" key="4">
    <source>
        <dbReference type="ARBA" id="ARBA00022692"/>
    </source>
</evidence>
<feature type="transmembrane region" description="Helical" evidence="13">
    <location>
        <begin position="125"/>
        <end position="145"/>
    </location>
</feature>
<dbReference type="InterPro" id="IPR050415">
    <property type="entry name" value="MRET"/>
</dbReference>
<sequence>MSRPVLRRRTRGAFAIWVALYTLIVVLPLPLALIRLDPGRGFWINFSVALGFVGLSMFGLQFAMAARSAAVVHPVGMDIVLGFHRQMAYLATVFVFAHPIILFVVDTQFLGLLDVFTSPLRAKFAVASCVLLLVIIGLSVFRQRLHISYEAWQATHAVLAVAVVVTALLHVLLVGYYVREWWEQTLWIVLSAAFVGLGVWVRLVKPLLRRRKPWVVESIDHDVDEVTTITIRRVDVGAADDAPGRGTAGAFHFDPGQFAWLQARRSPFAITYHPFSISSSAERPGRISFSIKAKERFSHDVAGLEPGDRMFVDGPFGAFVLPESGPIVCIGAGVGVTPLLSMLETLADRGDSRRCELWLGNRSEGSIPCLAQITALEPRLNLEVVHVLSRPGEGWEGARGHIDADFIRSRLPEVAAGSTFCICGPDSLMDAVEHVLAEQGVRPDAIRSERFGMV</sequence>
<dbReference type="Proteomes" id="UP000256486">
    <property type="component" value="Unassembled WGS sequence"/>
</dbReference>
<dbReference type="PANTHER" id="PTHR47354">
    <property type="entry name" value="NADH OXIDOREDUCTASE HCR"/>
    <property type="match status" value="1"/>
</dbReference>
<keyword evidence="3" id="KW-0285">Flavoprotein</keyword>
<evidence type="ECO:0000256" key="1">
    <source>
        <dbReference type="ARBA" id="ARBA00001974"/>
    </source>
</evidence>
<dbReference type="InterPro" id="IPR013112">
    <property type="entry name" value="FAD-bd_8"/>
</dbReference>
<accession>A0A3E0VLB5</accession>
<comment type="cofactor">
    <cofactor evidence="1">
        <name>FAD</name>
        <dbReference type="ChEBI" id="CHEBI:57692"/>
    </cofactor>
</comment>
<evidence type="ECO:0000256" key="10">
    <source>
        <dbReference type="ARBA" id="ARBA00023004"/>
    </source>
</evidence>
<dbReference type="SUPFAM" id="SSF63380">
    <property type="entry name" value="Riboflavin synthase domain-like"/>
    <property type="match status" value="1"/>
</dbReference>
<dbReference type="AlphaFoldDB" id="A0A3E0VLB5"/>
<keyword evidence="11" id="KW-0411">Iron-sulfur</keyword>
<dbReference type="InterPro" id="IPR017938">
    <property type="entry name" value="Riboflavin_synthase-like_b-brl"/>
</dbReference>
<keyword evidence="8 13" id="KW-1133">Transmembrane helix</keyword>
<evidence type="ECO:0000256" key="9">
    <source>
        <dbReference type="ARBA" id="ARBA00023002"/>
    </source>
</evidence>
<dbReference type="RefSeq" id="WP_116415815.1">
    <property type="nucleotide sequence ID" value="NZ_NBWZ01000001.1"/>
</dbReference>
<keyword evidence="12 13" id="KW-0472">Membrane</keyword>
<organism evidence="15 16">
    <name type="scientific">Subtercola boreus</name>
    <dbReference type="NCBI Taxonomy" id="120213"/>
    <lineage>
        <taxon>Bacteria</taxon>
        <taxon>Bacillati</taxon>
        <taxon>Actinomycetota</taxon>
        <taxon>Actinomycetes</taxon>
        <taxon>Micrococcales</taxon>
        <taxon>Microbacteriaceae</taxon>
        <taxon>Subtercola</taxon>
    </lineage>
</organism>